<dbReference type="RefSeq" id="WP_163932466.1">
    <property type="nucleotide sequence ID" value="NZ_BMQU01000023.1"/>
</dbReference>
<protein>
    <submittedName>
        <fullName evidence="1">Uncharacterized protein</fullName>
    </submittedName>
</protein>
<gene>
    <name evidence="1" type="ORF">G3O07_03240</name>
</gene>
<keyword evidence="2" id="KW-1185">Reference proteome</keyword>
<evidence type="ECO:0000313" key="2">
    <source>
        <dbReference type="Proteomes" id="UP000471751"/>
    </source>
</evidence>
<dbReference type="AlphaFoldDB" id="A0A6I5RMD1"/>
<accession>A0A6I5RMD1</accession>
<dbReference type="Proteomes" id="UP000471751">
    <property type="component" value="Unassembled WGS sequence"/>
</dbReference>
<name>A0A6I5RMD1_9PSED</name>
<sequence>MSKETLSIEVKLPQPGDEAFEALVDQIAEAVYRKVTRRLSEPEDAESGDLESPALT</sequence>
<proteinExistence type="predicted"/>
<comment type="caution">
    <text evidence="1">The sequence shown here is derived from an EMBL/GenBank/DDBJ whole genome shotgun (WGS) entry which is preliminary data.</text>
</comment>
<dbReference type="EMBL" id="JAAHBT010000029">
    <property type="protein sequence ID" value="NES08963.1"/>
    <property type="molecule type" value="Genomic_DNA"/>
</dbReference>
<reference evidence="1 2" key="1">
    <citation type="submission" date="2020-02" db="EMBL/GenBank/DDBJ databases">
        <title>Broccoli isolated Pseudomonas sp.</title>
        <authorList>
            <person name="Fujikawa T."/>
            <person name="Sawada H."/>
        </authorList>
    </citation>
    <scope>NUCLEOTIDE SEQUENCE [LARGE SCALE GENOMIC DNA]</scope>
    <source>
        <strain evidence="1 2">JCM 32154</strain>
    </source>
</reference>
<organism evidence="1 2">
    <name type="scientific">Pseudomonas laurentiana</name>
    <dbReference type="NCBI Taxonomy" id="2364649"/>
    <lineage>
        <taxon>Bacteria</taxon>
        <taxon>Pseudomonadati</taxon>
        <taxon>Pseudomonadota</taxon>
        <taxon>Gammaproteobacteria</taxon>
        <taxon>Pseudomonadales</taxon>
        <taxon>Pseudomonadaceae</taxon>
        <taxon>Pseudomonas</taxon>
    </lineage>
</organism>
<evidence type="ECO:0000313" key="1">
    <source>
        <dbReference type="EMBL" id="NES08963.1"/>
    </source>
</evidence>